<accession>A0A9D2J2V3</accession>
<comment type="caution">
    <text evidence="4">The sequence shown here is derived from an EMBL/GenBank/DDBJ whole genome shotgun (WGS) entry which is preliminary data.</text>
</comment>
<feature type="domain" description="SIS" evidence="3">
    <location>
        <begin position="27"/>
        <end position="162"/>
    </location>
</feature>
<dbReference type="EMBL" id="DXBY01000049">
    <property type="protein sequence ID" value="HIZ34611.1"/>
    <property type="molecule type" value="Genomic_DNA"/>
</dbReference>
<evidence type="ECO:0000256" key="2">
    <source>
        <dbReference type="SAM" id="MobiDB-lite"/>
    </source>
</evidence>
<evidence type="ECO:0000313" key="4">
    <source>
        <dbReference type="EMBL" id="HIZ34611.1"/>
    </source>
</evidence>
<evidence type="ECO:0000259" key="3">
    <source>
        <dbReference type="PROSITE" id="PS51464"/>
    </source>
</evidence>
<dbReference type="InterPro" id="IPR001347">
    <property type="entry name" value="SIS_dom"/>
</dbReference>
<reference evidence="4" key="2">
    <citation type="submission" date="2021-04" db="EMBL/GenBank/DDBJ databases">
        <authorList>
            <person name="Gilroy R."/>
        </authorList>
    </citation>
    <scope>NUCLEOTIDE SEQUENCE</scope>
    <source>
        <strain evidence="4">ChiGjej4B4-7305</strain>
    </source>
</reference>
<dbReference type="CDD" id="cd05008">
    <property type="entry name" value="SIS_GlmS_GlmD_1"/>
    <property type="match status" value="1"/>
</dbReference>
<dbReference type="Pfam" id="PF01380">
    <property type="entry name" value="SIS"/>
    <property type="match status" value="1"/>
</dbReference>
<proteinExistence type="predicted"/>
<dbReference type="SUPFAM" id="SSF53697">
    <property type="entry name" value="SIS domain"/>
    <property type="match status" value="1"/>
</dbReference>
<keyword evidence="1" id="KW-0677">Repeat</keyword>
<feature type="region of interest" description="Disordered" evidence="2">
    <location>
        <begin position="274"/>
        <end position="294"/>
    </location>
</feature>
<protein>
    <submittedName>
        <fullName evidence="4">SIS domain-containing protein</fullName>
    </submittedName>
</protein>
<evidence type="ECO:0000256" key="1">
    <source>
        <dbReference type="ARBA" id="ARBA00022737"/>
    </source>
</evidence>
<dbReference type="Gene3D" id="3.40.50.10490">
    <property type="entry name" value="Glucose-6-phosphate isomerase like protein, domain 1"/>
    <property type="match status" value="2"/>
</dbReference>
<dbReference type="GO" id="GO:0097367">
    <property type="term" value="F:carbohydrate derivative binding"/>
    <property type="evidence" value="ECO:0007669"/>
    <property type="project" value="InterPro"/>
</dbReference>
<reference evidence="4" key="1">
    <citation type="journal article" date="2021" name="PeerJ">
        <title>Extensive microbial diversity within the chicken gut microbiome revealed by metagenomics and culture.</title>
        <authorList>
            <person name="Gilroy R."/>
            <person name="Ravi A."/>
            <person name="Getino M."/>
            <person name="Pursley I."/>
            <person name="Horton D.L."/>
            <person name="Alikhan N.F."/>
            <person name="Baker D."/>
            <person name="Gharbi K."/>
            <person name="Hall N."/>
            <person name="Watson M."/>
            <person name="Adriaenssens E.M."/>
            <person name="Foster-Nyarko E."/>
            <person name="Jarju S."/>
            <person name="Secka A."/>
            <person name="Antonio M."/>
            <person name="Oren A."/>
            <person name="Chaudhuri R.R."/>
            <person name="La Ragione R."/>
            <person name="Hildebrand F."/>
            <person name="Pallen M.J."/>
        </authorList>
    </citation>
    <scope>NUCLEOTIDE SEQUENCE</scope>
    <source>
        <strain evidence="4">ChiGjej4B4-7305</strain>
    </source>
</reference>
<dbReference type="AlphaFoldDB" id="A0A9D2J2V3"/>
<gene>
    <name evidence="4" type="ORF">H9815_02445</name>
</gene>
<dbReference type="Proteomes" id="UP000824037">
    <property type="component" value="Unassembled WGS sequence"/>
</dbReference>
<sequence>MTESSTSREVFSQPELWAGVETILATAAGLPVDGERVAVVGCGTSWFMAQAYAALREGAGQGETDAFTASEFPAGRRYDRIVTISRSGTTTEIVQLLQATDTPSALLTAVAGGPAATHADAEIVLAEADETSVVQTRFATTTLALLRASLGVDLTAAVTDARTALQEPLEDVWIQADQLTFLGTGWTIGLAHEAALKLRESSQSWTESYVAMEYRHGPISIAQPGRVVWVFGPVPAGLAEDVAATGATLVTSDLDPLAHLALLHRVAVARAETRGLNPDTPRHLSRAVHLTAED</sequence>
<name>A0A9D2J2V3_9MICO</name>
<evidence type="ECO:0000313" key="5">
    <source>
        <dbReference type="Proteomes" id="UP000824037"/>
    </source>
</evidence>
<dbReference type="InterPro" id="IPR035466">
    <property type="entry name" value="GlmS/AgaS_SIS"/>
</dbReference>
<dbReference type="PANTHER" id="PTHR10937">
    <property type="entry name" value="GLUCOSAMINE--FRUCTOSE-6-PHOSPHATE AMINOTRANSFERASE, ISOMERIZING"/>
    <property type="match status" value="1"/>
</dbReference>
<dbReference type="GO" id="GO:1901135">
    <property type="term" value="P:carbohydrate derivative metabolic process"/>
    <property type="evidence" value="ECO:0007669"/>
    <property type="project" value="InterPro"/>
</dbReference>
<dbReference type="InterPro" id="IPR046348">
    <property type="entry name" value="SIS_dom_sf"/>
</dbReference>
<organism evidence="4 5">
    <name type="scientific">Candidatus Ruania gallistercoris</name>
    <dbReference type="NCBI Taxonomy" id="2838746"/>
    <lineage>
        <taxon>Bacteria</taxon>
        <taxon>Bacillati</taxon>
        <taxon>Actinomycetota</taxon>
        <taxon>Actinomycetes</taxon>
        <taxon>Micrococcales</taxon>
        <taxon>Ruaniaceae</taxon>
        <taxon>Ruania</taxon>
    </lineage>
</organism>
<dbReference type="PROSITE" id="PS51464">
    <property type="entry name" value="SIS"/>
    <property type="match status" value="1"/>
</dbReference>